<name>A0A9W6A789_ASPNG</name>
<dbReference type="Gene3D" id="3.40.50.720">
    <property type="entry name" value="NAD(P)-binding Rossmann-like Domain"/>
    <property type="match status" value="1"/>
</dbReference>
<organism evidence="6 7">
    <name type="scientific">Aspergillus niger</name>
    <dbReference type="NCBI Taxonomy" id="5061"/>
    <lineage>
        <taxon>Eukaryota</taxon>
        <taxon>Fungi</taxon>
        <taxon>Dikarya</taxon>
        <taxon>Ascomycota</taxon>
        <taxon>Pezizomycotina</taxon>
        <taxon>Eurotiomycetes</taxon>
        <taxon>Eurotiomycetidae</taxon>
        <taxon>Eurotiales</taxon>
        <taxon>Aspergillaceae</taxon>
        <taxon>Aspergillus</taxon>
        <taxon>Aspergillus subgen. Circumdati</taxon>
    </lineage>
</organism>
<evidence type="ECO:0000259" key="5">
    <source>
        <dbReference type="SMART" id="SM00829"/>
    </source>
</evidence>
<gene>
    <name evidence="6" type="ORF">AnigIFM63604_010192</name>
</gene>
<keyword evidence="2" id="KW-0547">Nucleotide-binding</keyword>
<comment type="caution">
    <text evidence="6">The sequence shown here is derived from an EMBL/GenBank/DDBJ whole genome shotgun (WGS) entry which is preliminary data.</text>
</comment>
<reference evidence="6" key="1">
    <citation type="submission" date="2022-07" db="EMBL/GenBank/DDBJ databases">
        <title>Taxonomy of Aspergillus series Nigri: significant species reduction supported by multi-species coalescent approaches.</title>
        <authorList>
            <person name="Bian C."/>
            <person name="Kusuya Y."/>
            <person name="Sklenar F."/>
            <person name="D'hooge E."/>
            <person name="Yaguchi T."/>
            <person name="Takahashi H."/>
            <person name="Hubka V."/>
        </authorList>
    </citation>
    <scope>NUCLEOTIDE SEQUENCE</scope>
    <source>
        <strain evidence="6">IFM 63604</strain>
    </source>
</reference>
<accession>A0A9W6A789</accession>
<dbReference type="Pfam" id="PF08240">
    <property type="entry name" value="ADH_N"/>
    <property type="match status" value="1"/>
</dbReference>
<dbReference type="InterPro" id="IPR020843">
    <property type="entry name" value="ER"/>
</dbReference>
<dbReference type="GO" id="GO:0000166">
    <property type="term" value="F:nucleotide binding"/>
    <property type="evidence" value="ECO:0007669"/>
    <property type="project" value="UniProtKB-KW"/>
</dbReference>
<dbReference type="SUPFAM" id="SSF50129">
    <property type="entry name" value="GroES-like"/>
    <property type="match status" value="1"/>
</dbReference>
<comment type="similarity">
    <text evidence="1">Belongs to the zinc-containing alcohol dehydrogenase family.</text>
</comment>
<dbReference type="AlphaFoldDB" id="A0A9W6A789"/>
<dbReference type="Proteomes" id="UP001144191">
    <property type="component" value="Unassembled WGS sequence"/>
</dbReference>
<dbReference type="EMBL" id="BRPB01000074">
    <property type="protein sequence ID" value="GLA53105.1"/>
    <property type="molecule type" value="Genomic_DNA"/>
</dbReference>
<dbReference type="InterPro" id="IPR036291">
    <property type="entry name" value="NAD(P)-bd_dom_sf"/>
</dbReference>
<keyword evidence="3" id="KW-0521">NADP</keyword>
<dbReference type="Pfam" id="PF00107">
    <property type="entry name" value="ADH_zinc_N"/>
    <property type="match status" value="1"/>
</dbReference>
<evidence type="ECO:0000313" key="7">
    <source>
        <dbReference type="Proteomes" id="UP001144191"/>
    </source>
</evidence>
<keyword evidence="4" id="KW-0560">Oxidoreductase</keyword>
<dbReference type="InterPro" id="IPR047122">
    <property type="entry name" value="Trans-enoyl_RdTase-like"/>
</dbReference>
<dbReference type="PANTHER" id="PTHR45348">
    <property type="entry name" value="HYPOTHETICAL OXIDOREDUCTASE (EUROFUNG)"/>
    <property type="match status" value="1"/>
</dbReference>
<feature type="domain" description="Enoyl reductase (ER)" evidence="5">
    <location>
        <begin position="17"/>
        <end position="343"/>
    </location>
</feature>
<evidence type="ECO:0000313" key="6">
    <source>
        <dbReference type="EMBL" id="GLA53105.1"/>
    </source>
</evidence>
<evidence type="ECO:0000256" key="1">
    <source>
        <dbReference type="ARBA" id="ARBA00008072"/>
    </source>
</evidence>
<evidence type="ECO:0000256" key="2">
    <source>
        <dbReference type="ARBA" id="ARBA00022741"/>
    </source>
</evidence>
<dbReference type="GO" id="GO:0016651">
    <property type="term" value="F:oxidoreductase activity, acting on NAD(P)H"/>
    <property type="evidence" value="ECO:0007669"/>
    <property type="project" value="InterPro"/>
</dbReference>
<protein>
    <recommendedName>
        <fullName evidence="5">Enoyl reductase (ER) domain-containing protein</fullName>
    </recommendedName>
</protein>
<dbReference type="Gene3D" id="3.90.180.10">
    <property type="entry name" value="Medium-chain alcohol dehydrogenases, catalytic domain"/>
    <property type="match status" value="1"/>
</dbReference>
<dbReference type="SUPFAM" id="SSF51735">
    <property type="entry name" value="NAD(P)-binding Rossmann-fold domains"/>
    <property type="match status" value="1"/>
</dbReference>
<dbReference type="CDD" id="cd08249">
    <property type="entry name" value="enoyl_reductase_like"/>
    <property type="match status" value="1"/>
</dbReference>
<dbReference type="SMART" id="SM00829">
    <property type="entry name" value="PKS_ER"/>
    <property type="match status" value="1"/>
</dbReference>
<dbReference type="InterPro" id="IPR011032">
    <property type="entry name" value="GroES-like_sf"/>
</dbReference>
<dbReference type="PANTHER" id="PTHR45348:SF2">
    <property type="entry name" value="ZINC-TYPE ALCOHOL DEHYDROGENASE-LIKE PROTEIN C2E1P3.01"/>
    <property type="match status" value="1"/>
</dbReference>
<evidence type="ECO:0000256" key="4">
    <source>
        <dbReference type="ARBA" id="ARBA00023002"/>
    </source>
</evidence>
<sequence length="352" mass="37702">MGTPPNMTALVVRVTDGQHPKLSKEEIPRPSPASNQVLVKLSHAAQNPTDVQSFDSNAFGDGAVLGCDFVGDVIELGSDVARLSKGDIVAGLAWGGEVKGLGAYSQYCLADERISFKLPTNADISRAEASTIPLAAATAWLALFSKGCLALNRNQAKGTRVLVWGGSSSVGLYTIQLASLCGFEVVTTCSPKHFNLVCASGAKYAFDYKDKDVAEQIRGLAPGLRHVFDTIGNATSSATASRALHPGLGNLCTVRPERLIRKMSFRARASRMCWFGLLSSKITAMESLSGLCASKDDHELTSELFEKLPGWLEKGSLKPNKPKLLKGLDAVADGFQEYRDGKISAYKIVYEL</sequence>
<evidence type="ECO:0000256" key="3">
    <source>
        <dbReference type="ARBA" id="ARBA00022857"/>
    </source>
</evidence>
<dbReference type="InterPro" id="IPR013149">
    <property type="entry name" value="ADH-like_C"/>
</dbReference>
<dbReference type="InterPro" id="IPR013154">
    <property type="entry name" value="ADH-like_N"/>
</dbReference>
<proteinExistence type="inferred from homology"/>